<keyword evidence="2" id="KW-0560">Oxidoreductase</keyword>
<dbReference type="InterPro" id="IPR036291">
    <property type="entry name" value="NAD(P)-bd_dom_sf"/>
</dbReference>
<feature type="domain" description="6-phosphogluconate dehydrogenase NADP-binding" evidence="5">
    <location>
        <begin position="1"/>
        <end position="147"/>
    </location>
</feature>
<dbReference type="Proteomes" id="UP001141434">
    <property type="component" value="Unassembled WGS sequence"/>
</dbReference>
<reference evidence="7" key="2">
    <citation type="journal article" date="2023" name="IMA Fungus">
        <title>Comparative genomic study of the Penicillium genus elucidates a diverse pangenome and 15 lateral gene transfer events.</title>
        <authorList>
            <person name="Petersen C."/>
            <person name="Sorensen T."/>
            <person name="Nielsen M.R."/>
            <person name="Sondergaard T.E."/>
            <person name="Sorensen J.L."/>
            <person name="Fitzpatrick D.A."/>
            <person name="Frisvad J.C."/>
            <person name="Nielsen K.L."/>
        </authorList>
    </citation>
    <scope>NUCLEOTIDE SEQUENCE</scope>
    <source>
        <strain evidence="7">IBT 34128</strain>
    </source>
</reference>
<evidence type="ECO:0000313" key="8">
    <source>
        <dbReference type="Proteomes" id="UP001141434"/>
    </source>
</evidence>
<evidence type="ECO:0000256" key="1">
    <source>
        <dbReference type="ARBA" id="ARBA00007598"/>
    </source>
</evidence>
<evidence type="ECO:0000256" key="3">
    <source>
        <dbReference type="ARBA" id="ARBA00023027"/>
    </source>
</evidence>
<dbReference type="SUPFAM" id="SSF51735">
    <property type="entry name" value="NAD(P)-binding Rossmann-fold domains"/>
    <property type="match status" value="1"/>
</dbReference>
<sequence length="309" mass="33486">MGQAMALNLQKHLHRSGAPSLRFYNRTLARGLALGKIGGEQKTSVEDVISHSDICFISVSDDEALTAIITSILGAVTANNLGQKIIVDTSTVHPDTSRWAQRTLKEEDVSFVAAPVFGASPVAEKGELLFVVAGEEEHVETIQPFLVGVMARKVLRLRDDVGQATMLKTAGNFLTAGMMELVAEAQVFAEKTGIGSESMESLLKEQYGPLPLAMSKRMTGGFYLPKRGERPWSDLQLAQKDVNMGISCARAAGTALPVAEVVSKHLDEAHKYSEVNHRASDSSSMYGVLRKNAGLRFESDQVLEREGEV</sequence>
<dbReference type="InterPro" id="IPR051265">
    <property type="entry name" value="HIBADH-related_NP60_sf"/>
</dbReference>
<dbReference type="InterPro" id="IPR006115">
    <property type="entry name" value="6PGDH_NADP-bd"/>
</dbReference>
<name>A0A9W9FQU6_9EURO</name>
<dbReference type="PIRSF" id="PIRSF000103">
    <property type="entry name" value="HIBADH"/>
    <property type="match status" value="1"/>
</dbReference>
<comment type="similarity">
    <text evidence="1">Belongs to the HIBADH-related family. NP60 subfamily.</text>
</comment>
<protein>
    <submittedName>
        <fullName evidence="7">3-hydroxyisobutyrate dehydrogenase</fullName>
    </submittedName>
</protein>
<dbReference type="EMBL" id="JAPMSZ010000004">
    <property type="protein sequence ID" value="KAJ5104695.1"/>
    <property type="molecule type" value="Genomic_DNA"/>
</dbReference>
<evidence type="ECO:0000313" key="7">
    <source>
        <dbReference type="EMBL" id="KAJ5104695.1"/>
    </source>
</evidence>
<dbReference type="InterPro" id="IPR015815">
    <property type="entry name" value="HIBADH-related"/>
</dbReference>
<evidence type="ECO:0000256" key="4">
    <source>
        <dbReference type="PIRSR" id="PIRSR000103-1"/>
    </source>
</evidence>
<dbReference type="RefSeq" id="XP_056513691.1">
    <property type="nucleotide sequence ID" value="XM_056652624.1"/>
</dbReference>
<dbReference type="PANTHER" id="PTHR43580:SF8">
    <property type="entry name" value="6-PHOSPHOGLUCONATE DEHYDROGENASE NADP-BINDING DOMAIN-CONTAINING PROTEIN-RELATED"/>
    <property type="match status" value="1"/>
</dbReference>
<dbReference type="GO" id="GO:0051287">
    <property type="term" value="F:NAD binding"/>
    <property type="evidence" value="ECO:0007669"/>
    <property type="project" value="InterPro"/>
</dbReference>
<accession>A0A9W9FQU6</accession>
<evidence type="ECO:0000259" key="6">
    <source>
        <dbReference type="Pfam" id="PF14833"/>
    </source>
</evidence>
<dbReference type="GO" id="GO:0050661">
    <property type="term" value="F:NADP binding"/>
    <property type="evidence" value="ECO:0007669"/>
    <property type="project" value="InterPro"/>
</dbReference>
<dbReference type="Gene3D" id="1.10.1040.10">
    <property type="entry name" value="N-(1-d-carboxylethyl)-l-norvaline Dehydrogenase, domain 2"/>
    <property type="match status" value="1"/>
</dbReference>
<dbReference type="AlphaFoldDB" id="A0A9W9FQU6"/>
<dbReference type="InterPro" id="IPR013328">
    <property type="entry name" value="6PGD_dom2"/>
</dbReference>
<feature type="domain" description="3-hydroxyisobutyrate dehydrogenase-like NAD-binding" evidence="6">
    <location>
        <begin position="162"/>
        <end position="287"/>
    </location>
</feature>
<dbReference type="PANTHER" id="PTHR43580">
    <property type="entry name" value="OXIDOREDUCTASE GLYR1-RELATED"/>
    <property type="match status" value="1"/>
</dbReference>
<gene>
    <name evidence="7" type="ORF">NUU61_002042</name>
</gene>
<evidence type="ECO:0000259" key="5">
    <source>
        <dbReference type="Pfam" id="PF03446"/>
    </source>
</evidence>
<keyword evidence="3" id="KW-0520">NAD</keyword>
<reference evidence="7" key="1">
    <citation type="submission" date="2022-11" db="EMBL/GenBank/DDBJ databases">
        <authorList>
            <person name="Petersen C."/>
        </authorList>
    </citation>
    <scope>NUCLEOTIDE SEQUENCE</scope>
    <source>
        <strain evidence="7">IBT 34128</strain>
    </source>
</reference>
<organism evidence="7 8">
    <name type="scientific">Penicillium alfredii</name>
    <dbReference type="NCBI Taxonomy" id="1506179"/>
    <lineage>
        <taxon>Eukaryota</taxon>
        <taxon>Fungi</taxon>
        <taxon>Dikarya</taxon>
        <taxon>Ascomycota</taxon>
        <taxon>Pezizomycotina</taxon>
        <taxon>Eurotiomycetes</taxon>
        <taxon>Eurotiomycetidae</taxon>
        <taxon>Eurotiales</taxon>
        <taxon>Aspergillaceae</taxon>
        <taxon>Penicillium</taxon>
    </lineage>
</organism>
<dbReference type="Gene3D" id="3.40.50.720">
    <property type="entry name" value="NAD(P)-binding Rossmann-like Domain"/>
    <property type="match status" value="1"/>
</dbReference>
<evidence type="ECO:0000256" key="2">
    <source>
        <dbReference type="ARBA" id="ARBA00023002"/>
    </source>
</evidence>
<dbReference type="InterPro" id="IPR008927">
    <property type="entry name" value="6-PGluconate_DH-like_C_sf"/>
</dbReference>
<dbReference type="Pfam" id="PF14833">
    <property type="entry name" value="NAD_binding_11"/>
    <property type="match status" value="1"/>
</dbReference>
<dbReference type="InterPro" id="IPR029154">
    <property type="entry name" value="HIBADH-like_NADP-bd"/>
</dbReference>
<dbReference type="SUPFAM" id="SSF48179">
    <property type="entry name" value="6-phosphogluconate dehydrogenase C-terminal domain-like"/>
    <property type="match status" value="1"/>
</dbReference>
<dbReference type="OrthoDB" id="435038at2759"/>
<comment type="caution">
    <text evidence="7">The sequence shown here is derived from an EMBL/GenBank/DDBJ whole genome shotgun (WGS) entry which is preliminary data.</text>
</comment>
<dbReference type="Pfam" id="PF03446">
    <property type="entry name" value="NAD_binding_2"/>
    <property type="match status" value="1"/>
</dbReference>
<dbReference type="GeneID" id="81391792"/>
<keyword evidence="8" id="KW-1185">Reference proteome</keyword>
<feature type="active site" evidence="4">
    <location>
        <position position="168"/>
    </location>
</feature>
<dbReference type="GO" id="GO:0016491">
    <property type="term" value="F:oxidoreductase activity"/>
    <property type="evidence" value="ECO:0007669"/>
    <property type="project" value="UniProtKB-KW"/>
</dbReference>
<proteinExistence type="inferred from homology"/>